<dbReference type="EMBL" id="CP038151">
    <property type="protein sequence ID" value="QBR03037.1"/>
    <property type="molecule type" value="Genomic_DNA"/>
</dbReference>
<dbReference type="OrthoDB" id="7355447at2"/>
<dbReference type="RefSeq" id="WP_134758544.1">
    <property type="nucleotide sequence ID" value="NZ_CP038151.1"/>
</dbReference>
<dbReference type="KEGG" id="ppai:E1956_38305"/>
<dbReference type="Pfam" id="PF13689">
    <property type="entry name" value="DUF4154"/>
    <property type="match status" value="1"/>
</dbReference>
<accession>A0A4P7D6E7</accession>
<dbReference type="InterPro" id="IPR025293">
    <property type="entry name" value="YfiR/HmsC-like"/>
</dbReference>
<keyword evidence="2" id="KW-1185">Reference proteome</keyword>
<dbReference type="AlphaFoldDB" id="A0A4P7D6E7"/>
<proteinExistence type="predicted"/>
<reference evidence="1 2" key="1">
    <citation type="submission" date="2019-03" db="EMBL/GenBank/DDBJ databases">
        <title>Paraburkholderia sp. 7MH5, isolated from subtropical forest soil.</title>
        <authorList>
            <person name="Gao Z.-H."/>
            <person name="Qiu L.-H."/>
        </authorList>
    </citation>
    <scope>NUCLEOTIDE SEQUENCE [LARGE SCALE GENOMIC DNA]</scope>
    <source>
        <strain evidence="1 2">7MH5</strain>
    </source>
</reference>
<evidence type="ECO:0000313" key="2">
    <source>
        <dbReference type="Proteomes" id="UP000295727"/>
    </source>
</evidence>
<organism evidence="1 2">
    <name type="scientific">Paraburkholderia pallida</name>
    <dbReference type="NCBI Taxonomy" id="2547399"/>
    <lineage>
        <taxon>Bacteria</taxon>
        <taxon>Pseudomonadati</taxon>
        <taxon>Pseudomonadota</taxon>
        <taxon>Betaproteobacteria</taxon>
        <taxon>Burkholderiales</taxon>
        <taxon>Burkholderiaceae</taxon>
        <taxon>Paraburkholderia</taxon>
    </lineage>
</organism>
<evidence type="ECO:0000313" key="1">
    <source>
        <dbReference type="EMBL" id="QBR03037.1"/>
    </source>
</evidence>
<gene>
    <name evidence="1" type="ORF">E1956_38305</name>
</gene>
<sequence>MHARVRASIACRAVAMTPGGAAAIAAQAMSARPGWAALLRHALLSHVLLALTCALCGASAVLADTSDTTVDPANPARTVTAASHTDPAISPRDAAVRQVVLGIISFTHWPTPPTRLHLCVTGQPDYAHALVDTLQAGSTPLDVQRVPFDDSALGKACEIVYLGNLTDAERQQVSATVAGHPVLTIAEHDESCTAGTMFCLNVDGNRVTFDINLDAVARSGVRVHPNVLNLARRPVTP</sequence>
<protein>
    <submittedName>
        <fullName evidence="1">YfiR family protein</fullName>
    </submittedName>
</protein>
<dbReference type="Proteomes" id="UP000295727">
    <property type="component" value="Chromosome 4"/>
</dbReference>
<name>A0A4P7D6E7_9BURK</name>